<gene>
    <name evidence="1" type="ORF">TorRG33x02_304610</name>
</gene>
<evidence type="ECO:0000313" key="1">
    <source>
        <dbReference type="EMBL" id="PON53672.1"/>
    </source>
</evidence>
<reference evidence="2" key="1">
    <citation type="submission" date="2016-06" db="EMBL/GenBank/DDBJ databases">
        <title>Parallel loss of symbiosis genes in relatives of nitrogen-fixing non-legume Parasponia.</title>
        <authorList>
            <person name="Van Velzen R."/>
            <person name="Holmer R."/>
            <person name="Bu F."/>
            <person name="Rutten L."/>
            <person name="Van Zeijl A."/>
            <person name="Liu W."/>
            <person name="Santuari L."/>
            <person name="Cao Q."/>
            <person name="Sharma T."/>
            <person name="Shen D."/>
            <person name="Roswanjaya Y."/>
            <person name="Wardhani T."/>
            <person name="Kalhor M.S."/>
            <person name="Jansen J."/>
            <person name="Van den Hoogen J."/>
            <person name="Gungor B."/>
            <person name="Hartog M."/>
            <person name="Hontelez J."/>
            <person name="Verver J."/>
            <person name="Yang W.-C."/>
            <person name="Schijlen E."/>
            <person name="Repin R."/>
            <person name="Schilthuizen M."/>
            <person name="Schranz E."/>
            <person name="Heidstra R."/>
            <person name="Miyata K."/>
            <person name="Fedorova E."/>
            <person name="Kohlen W."/>
            <person name="Bisseling T."/>
            <person name="Smit S."/>
            <person name="Geurts R."/>
        </authorList>
    </citation>
    <scope>NUCLEOTIDE SEQUENCE [LARGE SCALE GENOMIC DNA]</scope>
    <source>
        <strain evidence="2">cv. RG33-2</strain>
    </source>
</reference>
<organism evidence="1 2">
    <name type="scientific">Trema orientale</name>
    <name type="common">Charcoal tree</name>
    <name type="synonym">Celtis orientalis</name>
    <dbReference type="NCBI Taxonomy" id="63057"/>
    <lineage>
        <taxon>Eukaryota</taxon>
        <taxon>Viridiplantae</taxon>
        <taxon>Streptophyta</taxon>
        <taxon>Embryophyta</taxon>
        <taxon>Tracheophyta</taxon>
        <taxon>Spermatophyta</taxon>
        <taxon>Magnoliopsida</taxon>
        <taxon>eudicotyledons</taxon>
        <taxon>Gunneridae</taxon>
        <taxon>Pentapetalae</taxon>
        <taxon>rosids</taxon>
        <taxon>fabids</taxon>
        <taxon>Rosales</taxon>
        <taxon>Cannabaceae</taxon>
        <taxon>Trema</taxon>
    </lineage>
</organism>
<proteinExistence type="predicted"/>
<dbReference type="InParanoid" id="A0A2P5BY02"/>
<sequence>EYGMNGIMWYMIVLHVHRRLWYHCWIISSMSSLQLSQSQSRSLNNLLWQPPALGPHKLNTDTSIGVSCC</sequence>
<dbReference type="AlphaFoldDB" id="A0A2P5BY02"/>
<dbReference type="EMBL" id="JXTC01000441">
    <property type="protein sequence ID" value="PON53672.1"/>
    <property type="molecule type" value="Genomic_DNA"/>
</dbReference>
<accession>A0A2P5BY02</accession>
<feature type="non-terminal residue" evidence="1">
    <location>
        <position position="1"/>
    </location>
</feature>
<protein>
    <submittedName>
        <fullName evidence="1">Uncharacterized protein</fullName>
    </submittedName>
</protein>
<evidence type="ECO:0000313" key="2">
    <source>
        <dbReference type="Proteomes" id="UP000237000"/>
    </source>
</evidence>
<name>A0A2P5BY02_TREOI</name>
<comment type="caution">
    <text evidence="1">The sequence shown here is derived from an EMBL/GenBank/DDBJ whole genome shotgun (WGS) entry which is preliminary data.</text>
</comment>
<dbReference type="Proteomes" id="UP000237000">
    <property type="component" value="Unassembled WGS sequence"/>
</dbReference>
<keyword evidence="2" id="KW-1185">Reference proteome</keyword>